<keyword evidence="3" id="KW-0963">Cytoplasm</keyword>
<gene>
    <name evidence="3" type="primary">coaE</name>
    <name evidence="5" type="ORF">J2S19_002266</name>
</gene>
<dbReference type="CDD" id="cd02022">
    <property type="entry name" value="DPCK"/>
    <property type="match status" value="1"/>
</dbReference>
<dbReference type="InterPro" id="IPR001977">
    <property type="entry name" value="Depp_CoAkinase"/>
</dbReference>
<comment type="function">
    <text evidence="3">Catalyzes the phosphorylation of the 3'-hydroxyl group of dephosphocoenzyme A to form coenzyme A.</text>
</comment>
<dbReference type="HAMAP" id="MF_00376">
    <property type="entry name" value="Dephospho_CoA_kinase"/>
    <property type="match status" value="1"/>
</dbReference>
<dbReference type="GO" id="GO:0004140">
    <property type="term" value="F:dephospho-CoA kinase activity"/>
    <property type="evidence" value="ECO:0007669"/>
    <property type="project" value="UniProtKB-EC"/>
</dbReference>
<keyword evidence="3" id="KW-0173">Coenzyme A biosynthesis</keyword>
<reference evidence="5 6" key="1">
    <citation type="submission" date="2023-07" db="EMBL/GenBank/DDBJ databases">
        <title>Genomic Encyclopedia of Type Strains, Phase IV (KMG-IV): sequencing the most valuable type-strain genomes for metagenomic binning, comparative biology and taxonomic classification.</title>
        <authorList>
            <person name="Goeker M."/>
        </authorList>
    </citation>
    <scope>NUCLEOTIDE SEQUENCE [LARGE SCALE GENOMIC DNA]</scope>
    <source>
        <strain evidence="5 6">DSM 29005</strain>
    </source>
</reference>
<dbReference type="NCBIfam" id="TIGR00152">
    <property type="entry name" value="dephospho-CoA kinase"/>
    <property type="match status" value="1"/>
</dbReference>
<comment type="pathway">
    <text evidence="3">Cofactor biosynthesis; coenzyme A biosynthesis; CoA from (R)-pantothenate: step 5/5.</text>
</comment>
<dbReference type="Pfam" id="PF01121">
    <property type="entry name" value="CoaE"/>
    <property type="match status" value="1"/>
</dbReference>
<protein>
    <recommendedName>
        <fullName evidence="3 4">Dephospho-CoA kinase</fullName>
        <ecNumber evidence="3 4">2.7.1.24</ecNumber>
    </recommendedName>
    <alternativeName>
        <fullName evidence="3">Dephosphocoenzyme A kinase</fullName>
    </alternativeName>
</protein>
<keyword evidence="2 3" id="KW-0067">ATP-binding</keyword>
<comment type="subcellular location">
    <subcellularLocation>
        <location evidence="3">Cytoplasm</location>
    </subcellularLocation>
</comment>
<organism evidence="5 6">
    <name type="scientific">Metabacillus malikii</name>
    <dbReference type="NCBI Taxonomy" id="1504265"/>
    <lineage>
        <taxon>Bacteria</taxon>
        <taxon>Bacillati</taxon>
        <taxon>Bacillota</taxon>
        <taxon>Bacilli</taxon>
        <taxon>Bacillales</taxon>
        <taxon>Bacillaceae</taxon>
        <taxon>Metabacillus</taxon>
    </lineage>
</organism>
<evidence type="ECO:0000313" key="6">
    <source>
        <dbReference type="Proteomes" id="UP001234495"/>
    </source>
</evidence>
<dbReference type="InterPro" id="IPR027417">
    <property type="entry name" value="P-loop_NTPase"/>
</dbReference>
<dbReference type="SUPFAM" id="SSF52540">
    <property type="entry name" value="P-loop containing nucleoside triphosphate hydrolases"/>
    <property type="match status" value="1"/>
</dbReference>
<name>A0ABT9ZIF8_9BACI</name>
<evidence type="ECO:0000256" key="3">
    <source>
        <dbReference type="HAMAP-Rule" id="MF_00376"/>
    </source>
</evidence>
<keyword evidence="1 3" id="KW-0547">Nucleotide-binding</keyword>
<comment type="catalytic activity">
    <reaction evidence="3">
        <text>3'-dephospho-CoA + ATP = ADP + CoA + H(+)</text>
        <dbReference type="Rhea" id="RHEA:18245"/>
        <dbReference type="ChEBI" id="CHEBI:15378"/>
        <dbReference type="ChEBI" id="CHEBI:30616"/>
        <dbReference type="ChEBI" id="CHEBI:57287"/>
        <dbReference type="ChEBI" id="CHEBI:57328"/>
        <dbReference type="ChEBI" id="CHEBI:456216"/>
        <dbReference type="EC" id="2.7.1.24"/>
    </reaction>
</comment>
<proteinExistence type="inferred from homology"/>
<evidence type="ECO:0000256" key="4">
    <source>
        <dbReference type="NCBIfam" id="TIGR00152"/>
    </source>
</evidence>
<evidence type="ECO:0000256" key="1">
    <source>
        <dbReference type="ARBA" id="ARBA00022741"/>
    </source>
</evidence>
<dbReference type="PANTHER" id="PTHR10695">
    <property type="entry name" value="DEPHOSPHO-COA KINASE-RELATED"/>
    <property type="match status" value="1"/>
</dbReference>
<feature type="binding site" evidence="3">
    <location>
        <begin position="12"/>
        <end position="17"/>
    </location>
    <ligand>
        <name>ATP</name>
        <dbReference type="ChEBI" id="CHEBI:30616"/>
    </ligand>
</feature>
<keyword evidence="3 5" id="KW-0808">Transferase</keyword>
<dbReference type="EC" id="2.7.1.24" evidence="3 4"/>
<dbReference type="Gene3D" id="3.40.50.300">
    <property type="entry name" value="P-loop containing nucleotide triphosphate hydrolases"/>
    <property type="match status" value="1"/>
</dbReference>
<comment type="caution">
    <text evidence="5">The sequence shown here is derived from an EMBL/GenBank/DDBJ whole genome shotgun (WGS) entry which is preliminary data.</text>
</comment>
<evidence type="ECO:0000313" key="5">
    <source>
        <dbReference type="EMBL" id="MDQ0231005.1"/>
    </source>
</evidence>
<dbReference type="RefSeq" id="WP_307341262.1">
    <property type="nucleotide sequence ID" value="NZ_JAUSUD010000009.1"/>
</dbReference>
<keyword evidence="3 5" id="KW-0418">Kinase</keyword>
<sequence>MTIVLGLTGGIASGKSTVSKMIRELGIRVIDADVIAREVVEIGKPAYQQIVETFGLDILLDNGEINRGKLGEIIFSSEQKRLQLNEIVHPAIRLEMLKQIEDEKRKHSNAVVLDIPLLFESKLTYLVDKTILVYVDEETQLKRLMQRNGFSEEEAVLRIQSQMPLTEKRLLADELINNNGTIEETKKQLHDILSYIIH</sequence>
<evidence type="ECO:0000256" key="2">
    <source>
        <dbReference type="ARBA" id="ARBA00022840"/>
    </source>
</evidence>
<dbReference type="EMBL" id="JAUSUD010000009">
    <property type="protein sequence ID" value="MDQ0231005.1"/>
    <property type="molecule type" value="Genomic_DNA"/>
</dbReference>
<accession>A0ABT9ZIF8</accession>
<keyword evidence="6" id="KW-1185">Reference proteome</keyword>
<comment type="similarity">
    <text evidence="3">Belongs to the CoaE family.</text>
</comment>
<dbReference type="Proteomes" id="UP001234495">
    <property type="component" value="Unassembled WGS sequence"/>
</dbReference>
<dbReference type="PANTHER" id="PTHR10695:SF46">
    <property type="entry name" value="BIFUNCTIONAL COENZYME A SYNTHASE-RELATED"/>
    <property type="match status" value="1"/>
</dbReference>
<dbReference type="PROSITE" id="PS51219">
    <property type="entry name" value="DPCK"/>
    <property type="match status" value="1"/>
</dbReference>